<dbReference type="SUPFAM" id="SSF54001">
    <property type="entry name" value="Cysteine proteinases"/>
    <property type="match status" value="1"/>
</dbReference>
<feature type="chain" id="PRO_5038819819" evidence="6">
    <location>
        <begin position="22"/>
        <end position="192"/>
    </location>
</feature>
<keyword evidence="4" id="KW-0788">Thiol protease</keyword>
<feature type="region of interest" description="Disordered" evidence="5">
    <location>
        <begin position="30"/>
        <end position="69"/>
    </location>
</feature>
<keyword evidence="2" id="KW-0645">Protease</keyword>
<feature type="compositionally biased region" description="Basic residues" evidence="5">
    <location>
        <begin position="37"/>
        <end position="64"/>
    </location>
</feature>
<evidence type="ECO:0000256" key="6">
    <source>
        <dbReference type="SAM" id="SignalP"/>
    </source>
</evidence>
<dbReference type="PROSITE" id="PS51935">
    <property type="entry name" value="NLPC_P60"/>
    <property type="match status" value="1"/>
</dbReference>
<evidence type="ECO:0000256" key="1">
    <source>
        <dbReference type="ARBA" id="ARBA00007074"/>
    </source>
</evidence>
<dbReference type="RefSeq" id="WP_218851504.1">
    <property type="nucleotide sequence ID" value="NZ_JACCBG010000001.1"/>
</dbReference>
<keyword evidence="3 8" id="KW-0378">Hydrolase</keyword>
<comment type="similarity">
    <text evidence="1">Belongs to the peptidase C40 family.</text>
</comment>
<keyword evidence="6" id="KW-0732">Signal</keyword>
<comment type="caution">
    <text evidence="8">The sequence shown here is derived from an EMBL/GenBank/DDBJ whole genome shotgun (WGS) entry which is preliminary data.</text>
</comment>
<dbReference type="GO" id="GO:0006508">
    <property type="term" value="P:proteolysis"/>
    <property type="evidence" value="ECO:0007669"/>
    <property type="project" value="UniProtKB-KW"/>
</dbReference>
<dbReference type="Proteomes" id="UP000535511">
    <property type="component" value="Unassembled WGS sequence"/>
</dbReference>
<proteinExistence type="inferred from homology"/>
<accession>A0A7Y9JBE9</accession>
<dbReference type="InterPro" id="IPR051794">
    <property type="entry name" value="PG_Endopeptidase_C40"/>
</dbReference>
<keyword evidence="9" id="KW-1185">Reference proteome</keyword>
<name>A0A7Y9JBE9_9ACTN</name>
<evidence type="ECO:0000256" key="4">
    <source>
        <dbReference type="ARBA" id="ARBA00022807"/>
    </source>
</evidence>
<feature type="signal peptide" evidence="6">
    <location>
        <begin position="1"/>
        <end position="21"/>
    </location>
</feature>
<evidence type="ECO:0000313" key="9">
    <source>
        <dbReference type="Proteomes" id="UP000535511"/>
    </source>
</evidence>
<dbReference type="InterPro" id="IPR038765">
    <property type="entry name" value="Papain-like_cys_pep_sf"/>
</dbReference>
<dbReference type="InterPro" id="IPR000064">
    <property type="entry name" value="NLP_P60_dom"/>
</dbReference>
<dbReference type="EMBL" id="JACCBG010000001">
    <property type="protein sequence ID" value="NYD42727.1"/>
    <property type="molecule type" value="Genomic_DNA"/>
</dbReference>
<feature type="domain" description="NlpC/P60" evidence="7">
    <location>
        <begin position="70"/>
        <end position="192"/>
    </location>
</feature>
<gene>
    <name evidence="8" type="ORF">BJZ21_002810</name>
</gene>
<evidence type="ECO:0000259" key="7">
    <source>
        <dbReference type="PROSITE" id="PS51935"/>
    </source>
</evidence>
<dbReference type="PANTHER" id="PTHR47359">
    <property type="entry name" value="PEPTIDOGLYCAN DL-ENDOPEPTIDASE CWLO"/>
    <property type="match status" value="1"/>
</dbReference>
<organism evidence="8 9">
    <name type="scientific">Nocardioides panaciterrulae</name>
    <dbReference type="NCBI Taxonomy" id="661492"/>
    <lineage>
        <taxon>Bacteria</taxon>
        <taxon>Bacillati</taxon>
        <taxon>Actinomycetota</taxon>
        <taxon>Actinomycetes</taxon>
        <taxon>Propionibacteriales</taxon>
        <taxon>Nocardioidaceae</taxon>
        <taxon>Nocardioides</taxon>
    </lineage>
</organism>
<dbReference type="AlphaFoldDB" id="A0A7Y9JBE9"/>
<dbReference type="Gene3D" id="3.90.1720.10">
    <property type="entry name" value="endopeptidase domain like (from Nostoc punctiforme)"/>
    <property type="match status" value="1"/>
</dbReference>
<protein>
    <submittedName>
        <fullName evidence="8">Cell wall-associated NlpC family hydrolase</fullName>
    </submittedName>
</protein>
<reference evidence="8 9" key="1">
    <citation type="submission" date="2020-07" db="EMBL/GenBank/DDBJ databases">
        <title>Sequencing the genomes of 1000 actinobacteria strains.</title>
        <authorList>
            <person name="Klenk H.-P."/>
        </authorList>
    </citation>
    <scope>NUCLEOTIDE SEQUENCE [LARGE SCALE GENOMIC DNA]</scope>
    <source>
        <strain evidence="8 9">DSM 21350</strain>
    </source>
</reference>
<evidence type="ECO:0000256" key="2">
    <source>
        <dbReference type="ARBA" id="ARBA00022670"/>
    </source>
</evidence>
<evidence type="ECO:0000313" key="8">
    <source>
        <dbReference type="EMBL" id="NYD42727.1"/>
    </source>
</evidence>
<sequence length="192" mass="20815">MSVRLRALLALPAILASVLTAAVTTDAATAPAANAASHHHGHHHRHHGHHHAHHAHHHSQHASHHAAGQPTKILHARNIALQHVGAPYKWGAAGPHAFDCSGLVYYSYRHAGLSVPRTAAEQSGVARHIPRSQMKSGDFLFFSNGSGVYHVAIFLHWANGHAVMLQAPRPGERVQRAVPWTNSWFAGTLRGR</sequence>
<evidence type="ECO:0000256" key="3">
    <source>
        <dbReference type="ARBA" id="ARBA00022801"/>
    </source>
</evidence>
<dbReference type="Pfam" id="PF00877">
    <property type="entry name" value="NLPC_P60"/>
    <property type="match status" value="1"/>
</dbReference>
<dbReference type="GO" id="GO:0008234">
    <property type="term" value="F:cysteine-type peptidase activity"/>
    <property type="evidence" value="ECO:0007669"/>
    <property type="project" value="UniProtKB-KW"/>
</dbReference>
<evidence type="ECO:0000256" key="5">
    <source>
        <dbReference type="SAM" id="MobiDB-lite"/>
    </source>
</evidence>
<dbReference type="PANTHER" id="PTHR47359:SF3">
    <property type="entry name" value="NLP_P60 DOMAIN-CONTAINING PROTEIN-RELATED"/>
    <property type="match status" value="1"/>
</dbReference>